<dbReference type="Proteomes" id="UP001215598">
    <property type="component" value="Unassembled WGS sequence"/>
</dbReference>
<evidence type="ECO:0000313" key="1">
    <source>
        <dbReference type="EMBL" id="KAJ7713204.1"/>
    </source>
</evidence>
<evidence type="ECO:0000313" key="3">
    <source>
        <dbReference type="EMBL" id="KAJ7719480.1"/>
    </source>
</evidence>
<dbReference type="EMBL" id="JARKIB010000294">
    <property type="protein sequence ID" value="KAJ7716290.1"/>
    <property type="molecule type" value="Genomic_DNA"/>
</dbReference>
<dbReference type="EMBL" id="JARKIB010000251">
    <property type="protein sequence ID" value="KAJ7719480.1"/>
    <property type="molecule type" value="Genomic_DNA"/>
</dbReference>
<keyword evidence="4" id="KW-1185">Reference proteome</keyword>
<name>A0AAD7HG84_9AGAR</name>
<reference evidence="3" key="1">
    <citation type="submission" date="2023-03" db="EMBL/GenBank/DDBJ databases">
        <title>Massive genome expansion in bonnet fungi (Mycena s.s.) driven by repeated elements and novel gene families across ecological guilds.</title>
        <authorList>
            <consortium name="Lawrence Berkeley National Laboratory"/>
            <person name="Harder C.B."/>
            <person name="Miyauchi S."/>
            <person name="Viragh M."/>
            <person name="Kuo A."/>
            <person name="Thoen E."/>
            <person name="Andreopoulos B."/>
            <person name="Lu D."/>
            <person name="Skrede I."/>
            <person name="Drula E."/>
            <person name="Henrissat B."/>
            <person name="Morin E."/>
            <person name="Kohler A."/>
            <person name="Barry K."/>
            <person name="LaButti K."/>
            <person name="Morin E."/>
            <person name="Salamov A."/>
            <person name="Lipzen A."/>
            <person name="Mereny Z."/>
            <person name="Hegedus B."/>
            <person name="Baldrian P."/>
            <person name="Stursova M."/>
            <person name="Weitz H."/>
            <person name="Taylor A."/>
            <person name="Grigoriev I.V."/>
            <person name="Nagy L.G."/>
            <person name="Martin F."/>
            <person name="Kauserud H."/>
        </authorList>
    </citation>
    <scope>NUCLEOTIDE SEQUENCE</scope>
    <source>
        <strain evidence="3">CBHHK182m</strain>
    </source>
</reference>
<dbReference type="AlphaFoldDB" id="A0AAD7HG84"/>
<protein>
    <submittedName>
        <fullName evidence="3">Uncharacterized protein</fullName>
    </submittedName>
</protein>
<evidence type="ECO:0000313" key="2">
    <source>
        <dbReference type="EMBL" id="KAJ7716290.1"/>
    </source>
</evidence>
<gene>
    <name evidence="3" type="ORF">B0H16DRAFT_1474869</name>
    <name evidence="2" type="ORF">B0H16DRAFT_1476867</name>
    <name evidence="1" type="ORF">B0H16DRAFT_1743536</name>
</gene>
<comment type="caution">
    <text evidence="3">The sequence shown here is derived from an EMBL/GenBank/DDBJ whole genome shotgun (WGS) entry which is preliminary data.</text>
</comment>
<organism evidence="3 4">
    <name type="scientific">Mycena metata</name>
    <dbReference type="NCBI Taxonomy" id="1033252"/>
    <lineage>
        <taxon>Eukaryota</taxon>
        <taxon>Fungi</taxon>
        <taxon>Dikarya</taxon>
        <taxon>Basidiomycota</taxon>
        <taxon>Agaricomycotina</taxon>
        <taxon>Agaricomycetes</taxon>
        <taxon>Agaricomycetidae</taxon>
        <taxon>Agaricales</taxon>
        <taxon>Marasmiineae</taxon>
        <taxon>Mycenaceae</taxon>
        <taxon>Mycena</taxon>
    </lineage>
</organism>
<evidence type="ECO:0000313" key="4">
    <source>
        <dbReference type="Proteomes" id="UP001215598"/>
    </source>
</evidence>
<sequence length="163" mass="18308">MSDTPPLFWEVIVAGKAMLHDFTGFERCTACVEHGFECAFDGWGAYCGECLIFGRVACTYISRTHMHESFDIVDAVLPFTDVGDKEFHLTIRGLARPFVDYWFDNARRVNRRTPLVDTFRTILAGHNSPIMLRDLLEFLTTSGGDAALIEIVRARLIAVTASN</sequence>
<dbReference type="EMBL" id="JARKIB010000349">
    <property type="protein sequence ID" value="KAJ7713204.1"/>
    <property type="molecule type" value="Genomic_DNA"/>
</dbReference>
<proteinExistence type="predicted"/>
<accession>A0AAD7HG84</accession>